<evidence type="ECO:0000313" key="3">
    <source>
        <dbReference type="Proteomes" id="UP000499080"/>
    </source>
</evidence>
<name>A0A4Y2GJU2_ARAVE</name>
<feature type="region of interest" description="Disordered" evidence="1">
    <location>
        <begin position="75"/>
        <end position="97"/>
    </location>
</feature>
<accession>A0A4Y2GJU2</accession>
<evidence type="ECO:0000256" key="1">
    <source>
        <dbReference type="SAM" id="MobiDB-lite"/>
    </source>
</evidence>
<reference evidence="2 3" key="1">
    <citation type="journal article" date="2019" name="Sci. Rep.">
        <title>Orb-weaving spider Araneus ventricosus genome elucidates the spidroin gene catalogue.</title>
        <authorList>
            <person name="Kono N."/>
            <person name="Nakamura H."/>
            <person name="Ohtoshi R."/>
            <person name="Moran D.A.P."/>
            <person name="Shinohara A."/>
            <person name="Yoshida Y."/>
            <person name="Fujiwara M."/>
            <person name="Mori M."/>
            <person name="Tomita M."/>
            <person name="Arakawa K."/>
        </authorList>
    </citation>
    <scope>NUCLEOTIDE SEQUENCE [LARGE SCALE GENOMIC DNA]</scope>
</reference>
<proteinExistence type="predicted"/>
<gene>
    <name evidence="2" type="ORF">AVEN_183341_1</name>
</gene>
<dbReference type="Proteomes" id="UP000499080">
    <property type="component" value="Unassembled WGS sequence"/>
</dbReference>
<protein>
    <submittedName>
        <fullName evidence="2">Uncharacterized protein</fullName>
    </submittedName>
</protein>
<organism evidence="2 3">
    <name type="scientific">Araneus ventricosus</name>
    <name type="common">Orbweaver spider</name>
    <name type="synonym">Epeira ventricosa</name>
    <dbReference type="NCBI Taxonomy" id="182803"/>
    <lineage>
        <taxon>Eukaryota</taxon>
        <taxon>Metazoa</taxon>
        <taxon>Ecdysozoa</taxon>
        <taxon>Arthropoda</taxon>
        <taxon>Chelicerata</taxon>
        <taxon>Arachnida</taxon>
        <taxon>Araneae</taxon>
        <taxon>Araneomorphae</taxon>
        <taxon>Entelegynae</taxon>
        <taxon>Araneoidea</taxon>
        <taxon>Araneidae</taxon>
        <taxon>Araneus</taxon>
    </lineage>
</organism>
<dbReference type="EMBL" id="BGPR01099800">
    <property type="protein sequence ID" value="GBM53890.1"/>
    <property type="molecule type" value="Genomic_DNA"/>
</dbReference>
<feature type="compositionally biased region" description="Basic and acidic residues" evidence="1">
    <location>
        <begin position="87"/>
        <end position="97"/>
    </location>
</feature>
<dbReference type="AlphaFoldDB" id="A0A4Y2GJU2"/>
<comment type="caution">
    <text evidence="2">The sequence shown here is derived from an EMBL/GenBank/DDBJ whole genome shotgun (WGS) entry which is preliminary data.</text>
</comment>
<evidence type="ECO:0000313" key="2">
    <source>
        <dbReference type="EMBL" id="GBM53890.1"/>
    </source>
</evidence>
<keyword evidence="3" id="KW-1185">Reference proteome</keyword>
<sequence length="97" mass="10975">MQECQNLHCKIEHKIALIWEINPCVKQAIHRSSKMEFLEHGKEKLIVKVGNLSNLVQMIRKGGIQKNLKYKAKSTDSNLRPGCEGSGKIKDLPTLHA</sequence>